<name>A0A0C3Q2C2_9AGAM</name>
<dbReference type="Gene3D" id="3.30.379.10">
    <property type="entry name" value="Chitobiase/beta-hexosaminidase domain 2-like"/>
    <property type="match status" value="1"/>
</dbReference>
<evidence type="ECO:0000313" key="4">
    <source>
        <dbReference type="Proteomes" id="UP000054248"/>
    </source>
</evidence>
<dbReference type="InterPro" id="IPR029018">
    <property type="entry name" value="Hex-like_dom2"/>
</dbReference>
<dbReference type="PANTHER" id="PTHR37842">
    <property type="match status" value="1"/>
</dbReference>
<reference evidence="4" key="2">
    <citation type="submission" date="2015-01" db="EMBL/GenBank/DDBJ databases">
        <title>Evolutionary Origins and Diversification of the Mycorrhizal Mutualists.</title>
        <authorList>
            <consortium name="DOE Joint Genome Institute"/>
            <consortium name="Mycorrhizal Genomics Consortium"/>
            <person name="Kohler A."/>
            <person name="Kuo A."/>
            <person name="Nagy L.G."/>
            <person name="Floudas D."/>
            <person name="Copeland A."/>
            <person name="Barry K.W."/>
            <person name="Cichocki N."/>
            <person name="Veneault-Fourrey C."/>
            <person name="LaButti K."/>
            <person name="Lindquist E.A."/>
            <person name="Lipzen A."/>
            <person name="Lundell T."/>
            <person name="Morin E."/>
            <person name="Murat C."/>
            <person name="Riley R."/>
            <person name="Ohm R."/>
            <person name="Sun H."/>
            <person name="Tunlid A."/>
            <person name="Henrissat B."/>
            <person name="Grigoriev I.V."/>
            <person name="Hibbett D.S."/>
            <person name="Martin F."/>
        </authorList>
    </citation>
    <scope>NUCLEOTIDE SEQUENCE [LARGE SCALE GENOMIC DNA]</scope>
    <source>
        <strain evidence="4">MUT 4182</strain>
    </source>
</reference>
<proteinExistence type="predicted"/>
<feature type="signal peptide" evidence="2">
    <location>
        <begin position="1"/>
        <end position="19"/>
    </location>
</feature>
<evidence type="ECO:0000313" key="3">
    <source>
        <dbReference type="EMBL" id="KIO16916.1"/>
    </source>
</evidence>
<accession>A0A0C3Q2C2</accession>
<feature type="chain" id="PRO_5002168248" evidence="2">
    <location>
        <begin position="20"/>
        <end position="150"/>
    </location>
</feature>
<organism evidence="3 4">
    <name type="scientific">Tulasnella calospora MUT 4182</name>
    <dbReference type="NCBI Taxonomy" id="1051891"/>
    <lineage>
        <taxon>Eukaryota</taxon>
        <taxon>Fungi</taxon>
        <taxon>Dikarya</taxon>
        <taxon>Basidiomycota</taxon>
        <taxon>Agaricomycotina</taxon>
        <taxon>Agaricomycetes</taxon>
        <taxon>Cantharellales</taxon>
        <taxon>Tulasnellaceae</taxon>
        <taxon>Tulasnella</taxon>
    </lineage>
</organism>
<keyword evidence="1 3" id="KW-0378">Hydrolase</keyword>
<evidence type="ECO:0000256" key="1">
    <source>
        <dbReference type="ARBA" id="ARBA00022801"/>
    </source>
</evidence>
<dbReference type="PANTHER" id="PTHR37842:SF2">
    <property type="entry name" value="GYLCOSYL HYDROLASE 115 C-TERMINAL DOMAIN-CONTAINING PROTEIN"/>
    <property type="match status" value="1"/>
</dbReference>
<dbReference type="HOGENOM" id="CLU_1741915_0_0_1"/>
<dbReference type="STRING" id="1051891.A0A0C3Q2C2"/>
<reference evidence="3 4" key="1">
    <citation type="submission" date="2014-04" db="EMBL/GenBank/DDBJ databases">
        <authorList>
            <consortium name="DOE Joint Genome Institute"/>
            <person name="Kuo A."/>
            <person name="Girlanda M."/>
            <person name="Perotto S."/>
            <person name="Kohler A."/>
            <person name="Nagy L.G."/>
            <person name="Floudas D."/>
            <person name="Copeland A."/>
            <person name="Barry K.W."/>
            <person name="Cichocki N."/>
            <person name="Veneault-Fourrey C."/>
            <person name="LaButti K."/>
            <person name="Lindquist E.A."/>
            <person name="Lipzen A."/>
            <person name="Lundell T."/>
            <person name="Morin E."/>
            <person name="Murat C."/>
            <person name="Sun H."/>
            <person name="Tunlid A."/>
            <person name="Henrissat B."/>
            <person name="Grigoriev I.V."/>
            <person name="Hibbett D.S."/>
            <person name="Martin F."/>
            <person name="Nordberg H.P."/>
            <person name="Cantor M.N."/>
            <person name="Hua S.X."/>
        </authorList>
    </citation>
    <scope>NUCLEOTIDE SEQUENCE [LARGE SCALE GENOMIC DNA]</scope>
    <source>
        <strain evidence="3 4">MUT 4182</strain>
    </source>
</reference>
<keyword evidence="4" id="KW-1185">Reference proteome</keyword>
<gene>
    <name evidence="3" type="ORF">M407DRAFT_12586</name>
</gene>
<keyword evidence="2" id="KW-0732">Signal</keyword>
<evidence type="ECO:0000256" key="2">
    <source>
        <dbReference type="SAM" id="SignalP"/>
    </source>
</evidence>
<dbReference type="AlphaFoldDB" id="A0A0C3Q2C2"/>
<dbReference type="GO" id="GO:0016787">
    <property type="term" value="F:hydrolase activity"/>
    <property type="evidence" value="ECO:0007669"/>
    <property type="project" value="UniProtKB-KW"/>
</dbReference>
<dbReference type="Proteomes" id="UP000054248">
    <property type="component" value="Unassembled WGS sequence"/>
</dbReference>
<protein>
    <submittedName>
        <fullName evidence="3">Glycoside hydrolase family 115 protein</fullName>
    </submittedName>
</protein>
<dbReference type="EMBL" id="KN823462">
    <property type="protein sequence ID" value="KIO16916.1"/>
    <property type="molecule type" value="Genomic_DNA"/>
</dbReference>
<sequence>MRFGASLLVVPSLASIAFAAIGQAPCISFSASAGSFPIVASGKAAPIITDPSDSPSVHRAVGDFVHDILAVASTTPKAVNYTSPASVPKGSSPIIVGTIDTPLIKSIITAASLNVTGLTGQWESFVAQQVSNPISGVSKAYVIIGSDRRG</sequence>
<dbReference type="OrthoDB" id="4849794at2759"/>